<organism evidence="4 5">
    <name type="scientific">Coprinopsis marcescibilis</name>
    <name type="common">Agaric fungus</name>
    <name type="synonym">Psathyrella marcescibilis</name>
    <dbReference type="NCBI Taxonomy" id="230819"/>
    <lineage>
        <taxon>Eukaryota</taxon>
        <taxon>Fungi</taxon>
        <taxon>Dikarya</taxon>
        <taxon>Basidiomycota</taxon>
        <taxon>Agaricomycotina</taxon>
        <taxon>Agaricomycetes</taxon>
        <taxon>Agaricomycetidae</taxon>
        <taxon>Agaricales</taxon>
        <taxon>Agaricineae</taxon>
        <taxon>Psathyrellaceae</taxon>
        <taxon>Coprinopsis</taxon>
    </lineage>
</organism>
<feature type="transmembrane region" description="Helical" evidence="2">
    <location>
        <begin position="153"/>
        <end position="174"/>
    </location>
</feature>
<protein>
    <recommendedName>
        <fullName evidence="3">DUF6533 domain-containing protein</fullName>
    </recommendedName>
</protein>
<feature type="transmembrane region" description="Helical" evidence="2">
    <location>
        <begin position="120"/>
        <end position="141"/>
    </location>
</feature>
<evidence type="ECO:0000256" key="2">
    <source>
        <dbReference type="SAM" id="Phobius"/>
    </source>
</evidence>
<feature type="transmembrane region" description="Helical" evidence="2">
    <location>
        <begin position="88"/>
        <end position="108"/>
    </location>
</feature>
<feature type="region of interest" description="Disordered" evidence="1">
    <location>
        <begin position="286"/>
        <end position="367"/>
    </location>
</feature>
<evidence type="ECO:0000259" key="3">
    <source>
        <dbReference type="Pfam" id="PF20151"/>
    </source>
</evidence>
<keyword evidence="2" id="KW-0812">Transmembrane</keyword>
<accession>A0A5C3KM24</accession>
<feature type="compositionally biased region" description="Polar residues" evidence="1">
    <location>
        <begin position="286"/>
        <end position="300"/>
    </location>
</feature>
<gene>
    <name evidence="4" type="ORF">FA15DRAFT_758706</name>
</gene>
<dbReference type="Proteomes" id="UP000307440">
    <property type="component" value="Unassembled WGS sequence"/>
</dbReference>
<proteinExistence type="predicted"/>
<feature type="transmembrane region" description="Helical" evidence="2">
    <location>
        <begin position="231"/>
        <end position="248"/>
    </location>
</feature>
<dbReference type="InterPro" id="IPR045340">
    <property type="entry name" value="DUF6533"/>
</dbReference>
<dbReference type="AlphaFoldDB" id="A0A5C3KM24"/>
<keyword evidence="5" id="KW-1185">Reference proteome</keyword>
<keyword evidence="2" id="KW-0472">Membrane</keyword>
<evidence type="ECO:0000313" key="5">
    <source>
        <dbReference type="Proteomes" id="UP000307440"/>
    </source>
</evidence>
<name>A0A5C3KM24_COPMA</name>
<dbReference type="EMBL" id="ML210268">
    <property type="protein sequence ID" value="TFK21431.1"/>
    <property type="molecule type" value="Genomic_DNA"/>
</dbReference>
<feature type="transmembrane region" description="Helical" evidence="2">
    <location>
        <begin position="194"/>
        <end position="219"/>
    </location>
</feature>
<evidence type="ECO:0000256" key="1">
    <source>
        <dbReference type="SAM" id="MobiDB-lite"/>
    </source>
</evidence>
<evidence type="ECO:0000313" key="4">
    <source>
        <dbReference type="EMBL" id="TFK21431.1"/>
    </source>
</evidence>
<reference evidence="4 5" key="1">
    <citation type="journal article" date="2019" name="Nat. Ecol. Evol.">
        <title>Megaphylogeny resolves global patterns of mushroom evolution.</title>
        <authorList>
            <person name="Varga T."/>
            <person name="Krizsan K."/>
            <person name="Foldi C."/>
            <person name="Dima B."/>
            <person name="Sanchez-Garcia M."/>
            <person name="Sanchez-Ramirez S."/>
            <person name="Szollosi G.J."/>
            <person name="Szarkandi J.G."/>
            <person name="Papp V."/>
            <person name="Albert L."/>
            <person name="Andreopoulos W."/>
            <person name="Angelini C."/>
            <person name="Antonin V."/>
            <person name="Barry K.W."/>
            <person name="Bougher N.L."/>
            <person name="Buchanan P."/>
            <person name="Buyck B."/>
            <person name="Bense V."/>
            <person name="Catcheside P."/>
            <person name="Chovatia M."/>
            <person name="Cooper J."/>
            <person name="Damon W."/>
            <person name="Desjardin D."/>
            <person name="Finy P."/>
            <person name="Geml J."/>
            <person name="Haridas S."/>
            <person name="Hughes K."/>
            <person name="Justo A."/>
            <person name="Karasinski D."/>
            <person name="Kautmanova I."/>
            <person name="Kiss B."/>
            <person name="Kocsube S."/>
            <person name="Kotiranta H."/>
            <person name="LaButti K.M."/>
            <person name="Lechner B.E."/>
            <person name="Liimatainen K."/>
            <person name="Lipzen A."/>
            <person name="Lukacs Z."/>
            <person name="Mihaltcheva S."/>
            <person name="Morgado L.N."/>
            <person name="Niskanen T."/>
            <person name="Noordeloos M.E."/>
            <person name="Ohm R.A."/>
            <person name="Ortiz-Santana B."/>
            <person name="Ovrebo C."/>
            <person name="Racz N."/>
            <person name="Riley R."/>
            <person name="Savchenko A."/>
            <person name="Shiryaev A."/>
            <person name="Soop K."/>
            <person name="Spirin V."/>
            <person name="Szebenyi C."/>
            <person name="Tomsovsky M."/>
            <person name="Tulloss R.E."/>
            <person name="Uehling J."/>
            <person name="Grigoriev I.V."/>
            <person name="Vagvolgyi C."/>
            <person name="Papp T."/>
            <person name="Martin F.M."/>
            <person name="Miettinen O."/>
            <person name="Hibbett D.S."/>
            <person name="Nagy L.G."/>
        </authorList>
    </citation>
    <scope>NUCLEOTIDE SEQUENCE [LARGE SCALE GENOMIC DNA]</scope>
    <source>
        <strain evidence="4 5">CBS 121175</strain>
    </source>
</reference>
<feature type="domain" description="DUF6533" evidence="3">
    <location>
        <begin position="23"/>
        <end position="64"/>
    </location>
</feature>
<feature type="compositionally biased region" description="Basic and acidic residues" evidence="1">
    <location>
        <begin position="311"/>
        <end position="330"/>
    </location>
</feature>
<dbReference type="Pfam" id="PF20151">
    <property type="entry name" value="DUF6533"/>
    <property type="match status" value="1"/>
</dbReference>
<feature type="transmembrane region" description="Helical" evidence="2">
    <location>
        <begin position="56"/>
        <end position="76"/>
    </location>
</feature>
<keyword evidence="2" id="KW-1133">Transmembrane helix</keyword>
<sequence>MSAAQYDPAAVKTAESDRLRYNVQFISLAILYYDYIVTLPDEIEYIWKNPRRLSTVFYVFCRYALAANLIFLLSIAQDFTGLKCDVGYKVSGVLSILGHAGIIAVWGLRTCAICDKNKIIAAYLGSLGAAILVMLIVRAPLNKCVGQVDLPGFRFGISTTMLIFELSAFLLAAYHAWRTVKDDAKFWANPKSSINYLVFSQGLLYIGPVLLLSLTALSLNFEVPITYSRTVNALKLPLLGFLTARFLIKLRMWERKKNHSDTQTHSLPMFTSAYSQDSSMPEWRRSSISFTTNPGHTNTLDELGSNIGPRNRTEDIEVFKEHNDEEERRLGLSPTSRRGLDEETGADESPEPSPMSLSSVQRGKQPKRDILEVDGVVAQSARSLGGLQNIATSPLTSSITSPSAMRNRAKHPMMGSDRFIHEDIYPVVPT</sequence>
<dbReference type="OrthoDB" id="3267855at2759"/>
<feature type="non-terminal residue" evidence="4">
    <location>
        <position position="430"/>
    </location>
</feature>